<dbReference type="AlphaFoldDB" id="A0AAN6IBN9"/>
<proteinExistence type="predicted"/>
<sequence length="74" mass="8600">MALSCLLLFARNVHQSFSGIGTAAVLFIDFWDVAWRWKILGRSARFPARRRARKRCFTMFSPRYYAGQELQKGA</sequence>
<dbReference type="EMBL" id="MU404356">
    <property type="protein sequence ID" value="KAI1611481.1"/>
    <property type="molecule type" value="Genomic_DNA"/>
</dbReference>
<organism evidence="1 2">
    <name type="scientific">Exophiala viscosa</name>
    <dbReference type="NCBI Taxonomy" id="2486360"/>
    <lineage>
        <taxon>Eukaryota</taxon>
        <taxon>Fungi</taxon>
        <taxon>Dikarya</taxon>
        <taxon>Ascomycota</taxon>
        <taxon>Pezizomycotina</taxon>
        <taxon>Eurotiomycetes</taxon>
        <taxon>Chaetothyriomycetidae</taxon>
        <taxon>Chaetothyriales</taxon>
        <taxon>Herpotrichiellaceae</taxon>
        <taxon>Exophiala</taxon>
    </lineage>
</organism>
<protein>
    <submittedName>
        <fullName evidence="1">Uncharacterized protein</fullName>
    </submittedName>
</protein>
<comment type="caution">
    <text evidence="1">The sequence shown here is derived from an EMBL/GenBank/DDBJ whole genome shotgun (WGS) entry which is preliminary data.</text>
</comment>
<evidence type="ECO:0000313" key="2">
    <source>
        <dbReference type="Proteomes" id="UP001203852"/>
    </source>
</evidence>
<gene>
    <name evidence="1" type="ORF">EDD36DRAFT_290327</name>
</gene>
<name>A0AAN6IBN9_9EURO</name>
<evidence type="ECO:0000313" key="1">
    <source>
        <dbReference type="EMBL" id="KAI1611481.1"/>
    </source>
</evidence>
<accession>A0AAN6IBN9</accession>
<dbReference type="Proteomes" id="UP001203852">
    <property type="component" value="Unassembled WGS sequence"/>
</dbReference>
<reference evidence="1" key="1">
    <citation type="journal article" date="2022" name="bioRxiv">
        <title>Deciphering the potential niche of two novel black yeast fungi from a biological soil crust based on their genomes, phenotypes, and melanin regulation.</title>
        <authorList>
            <consortium name="DOE Joint Genome Institute"/>
            <person name="Carr E.C."/>
            <person name="Barton Q."/>
            <person name="Grambo S."/>
            <person name="Sullivan M."/>
            <person name="Renfro C.M."/>
            <person name="Kuo A."/>
            <person name="Pangilinan J."/>
            <person name="Lipzen A."/>
            <person name="Keymanesh K."/>
            <person name="Savage E."/>
            <person name="Barry K."/>
            <person name="Grigoriev I.V."/>
            <person name="Riekhof W.R."/>
            <person name="Harris S.S."/>
        </authorList>
    </citation>
    <scope>NUCLEOTIDE SEQUENCE</scope>
    <source>
        <strain evidence="1">JF 03-4F</strain>
    </source>
</reference>
<keyword evidence="2" id="KW-1185">Reference proteome</keyword>